<protein>
    <recommendedName>
        <fullName evidence="5">DUF3176 domain containing protein</fullName>
    </recommendedName>
</protein>
<evidence type="ECO:0000256" key="2">
    <source>
        <dbReference type="SAM" id="Phobius"/>
    </source>
</evidence>
<organism evidence="3 4">
    <name type="scientific">Phaeosphaeria nodorum (strain SN15 / ATCC MYA-4574 / FGSC 10173)</name>
    <name type="common">Glume blotch fungus</name>
    <name type="synonym">Parastagonospora nodorum</name>
    <dbReference type="NCBI Taxonomy" id="321614"/>
    <lineage>
        <taxon>Eukaryota</taxon>
        <taxon>Fungi</taxon>
        <taxon>Dikarya</taxon>
        <taxon>Ascomycota</taxon>
        <taxon>Pezizomycotina</taxon>
        <taxon>Dothideomycetes</taxon>
        <taxon>Pleosporomycetidae</taxon>
        <taxon>Pleosporales</taxon>
        <taxon>Pleosporineae</taxon>
        <taxon>Phaeosphaeriaceae</taxon>
        <taxon>Parastagonospora</taxon>
    </lineage>
</organism>
<reference evidence="4" key="1">
    <citation type="journal article" date="2007" name="Plant Cell">
        <title>Dothideomycete-plant interactions illuminated by genome sequencing and EST analysis of the wheat pathogen Stagonospora nodorum.</title>
        <authorList>
            <person name="Hane J.K."/>
            <person name="Lowe R.G."/>
            <person name="Solomon P.S."/>
            <person name="Tan K.C."/>
            <person name="Schoch C.L."/>
            <person name="Spatafora J.W."/>
            <person name="Crous P.W."/>
            <person name="Kodira C."/>
            <person name="Birren B.W."/>
            <person name="Galagan J.E."/>
            <person name="Torriani S.F."/>
            <person name="McDonald B.A."/>
            <person name="Oliver R.P."/>
        </authorList>
    </citation>
    <scope>NUCLEOTIDE SEQUENCE [LARGE SCALE GENOMIC DNA]</scope>
    <source>
        <strain evidence="4">SN15 / ATCC MYA-4574 / FGSC 10173</strain>
    </source>
</reference>
<evidence type="ECO:0000313" key="4">
    <source>
        <dbReference type="Proteomes" id="UP000001055"/>
    </source>
</evidence>
<dbReference type="Pfam" id="PF11374">
    <property type="entry name" value="DUF3176"/>
    <property type="match status" value="1"/>
</dbReference>
<feature type="transmembrane region" description="Helical" evidence="2">
    <location>
        <begin position="554"/>
        <end position="576"/>
    </location>
</feature>
<name>Q0UP33_PHANO</name>
<feature type="transmembrane region" description="Helical" evidence="2">
    <location>
        <begin position="79"/>
        <end position="103"/>
    </location>
</feature>
<dbReference type="AlphaFoldDB" id="Q0UP33"/>
<keyword evidence="2" id="KW-1133">Transmembrane helix</keyword>
<dbReference type="GeneID" id="5973730"/>
<dbReference type="Proteomes" id="UP000001055">
    <property type="component" value="Unassembled WGS sequence"/>
</dbReference>
<dbReference type="OMA" id="GQSKWLH"/>
<keyword evidence="2" id="KW-0472">Membrane</keyword>
<dbReference type="RefSeq" id="XP_001796851.1">
    <property type="nucleotide sequence ID" value="XM_001796799.1"/>
</dbReference>
<evidence type="ECO:0000313" key="3">
    <source>
        <dbReference type="EMBL" id="EAT86312.1"/>
    </source>
</evidence>
<gene>
    <name evidence="3" type="ORF">SNOG_06481</name>
</gene>
<keyword evidence="2" id="KW-0812">Transmembrane</keyword>
<dbReference type="InterPro" id="IPR021514">
    <property type="entry name" value="DUF3176"/>
</dbReference>
<accession>Q0UP33</accession>
<feature type="transmembrane region" description="Helical" evidence="2">
    <location>
        <begin position="164"/>
        <end position="182"/>
    </location>
</feature>
<dbReference type="EMBL" id="CH445333">
    <property type="protein sequence ID" value="EAT86312.1"/>
    <property type="molecule type" value="Genomic_DNA"/>
</dbReference>
<dbReference type="KEGG" id="pno:SNOG_06481"/>
<dbReference type="eggNOG" id="ENOG502RZ8N">
    <property type="taxonomic scope" value="Eukaryota"/>
</dbReference>
<dbReference type="PANTHER" id="PTHR35394">
    <property type="entry name" value="DUF3176 DOMAIN-CONTAINING PROTEIN"/>
    <property type="match status" value="1"/>
</dbReference>
<proteinExistence type="predicted"/>
<dbReference type="InParanoid" id="Q0UP33"/>
<feature type="region of interest" description="Disordered" evidence="1">
    <location>
        <begin position="1"/>
        <end position="52"/>
    </location>
</feature>
<dbReference type="HOGENOM" id="CLU_015092_0_1_1"/>
<dbReference type="VEuPathDB" id="FungiDB:JI435_064810"/>
<sequence>MHSDHPPPYESCRTGSRRTTPFARDPISRTSPSESAFNYGHNQPTTDSFTNTKSSLDITQRIERKLAEYNASQNAFKRWLFEILCWLASALAMGAIIGIYAYLNGKSMSQAGKLLTYTNALGKVASAALIVPTSEALGQLKWNWFSKSRTMWDFEIFDKASRSLAALGAILIVLLLAIDTFFQQVVELPDQWTLQSISGTIPRVIEYRPEFELSYMFGYESTSEDRHIAPMARDFFYRNGSQPVSYANGTRPDIPLSCPTSNCTWPLYETLAVCSSCSDVSDVLNSTFACLNTTIEWSAIWEGPLDEVPYQNGTVCGHFINATSIRPTLLSGYVLPANGNSSSGEALVVRAIPLTDFDSKAPSYGTGSINYKGIRYPILDALISSARNGRESVYRNEPPIVHELSTYFEPVRESDPWPWQTWDTPRGTWYSYTEHLSLTPQRNHSQVAEMTVINDTYRINNYTQTNIMNYHDDFFPSFYTSANIDTKPVLRYQNYAMGPSVYKLNWNPWEHPNNITHHMERLATAMTNKIRSTGSTTMLEGKAYQMEPYISIQWGWLVFPLTLLVLSLVFLVSTIVKTSGDSAMGIWKNSAMPTLIYSLPKETQPQFASSSAWSSDRGAPKKTRIRMLPNMGWRVSGHSYSPRLPSGERVPRGWI</sequence>
<dbReference type="PANTHER" id="PTHR35394:SF5">
    <property type="entry name" value="DUF3176 DOMAIN-CONTAINING PROTEIN"/>
    <property type="match status" value="1"/>
</dbReference>
<evidence type="ECO:0008006" key="5">
    <source>
        <dbReference type="Google" id="ProtNLM"/>
    </source>
</evidence>
<evidence type="ECO:0000256" key="1">
    <source>
        <dbReference type="SAM" id="MobiDB-lite"/>
    </source>
</evidence>
<feature type="compositionally biased region" description="Polar residues" evidence="1">
    <location>
        <begin position="28"/>
        <end position="52"/>
    </location>
</feature>